<feature type="domain" description="NADH:flavin oxidoreductase/NADH oxidase N-terminal" evidence="4">
    <location>
        <begin position="41"/>
        <end position="387"/>
    </location>
</feature>
<dbReference type="KEGG" id="cdu:CD36_17490"/>
<dbReference type="EC" id="1.6.99.1" evidence="6"/>
<reference evidence="6 7" key="1">
    <citation type="journal article" date="2009" name="Genome Res.">
        <title>Comparative genomics of the fungal pathogens Candida dubliniensis and Candida albicans.</title>
        <authorList>
            <person name="Jackson A.P."/>
            <person name="Gamble J.A."/>
            <person name="Yeomans T."/>
            <person name="Moran G.P."/>
            <person name="Saunders D."/>
            <person name="Harris D."/>
            <person name="Aslett M."/>
            <person name="Barrell J.F."/>
            <person name="Butler G."/>
            <person name="Citiulo F."/>
            <person name="Coleman D.C."/>
            <person name="de Groot P.W.J."/>
            <person name="Goodwin T.J."/>
            <person name="Quail M.A."/>
            <person name="McQuillan J."/>
            <person name="Munro C.A."/>
            <person name="Pain A."/>
            <person name="Poulter R.T."/>
            <person name="Rajandream M.A."/>
            <person name="Renauld H."/>
            <person name="Spiering M.J."/>
            <person name="Tivey A."/>
            <person name="Gow N.A.R."/>
            <person name="Barrell B."/>
            <person name="Sullivan D.J."/>
            <person name="Berriman M."/>
        </authorList>
    </citation>
    <scope>NUCLEOTIDE SEQUENCE [LARGE SCALE GENOMIC DNA]</scope>
    <source>
        <strain evidence="7">CD36 / ATCC MYA-646 / CBS 7987 / NCPF 3949 / NRRL Y-17841</strain>
    </source>
</reference>
<dbReference type="OrthoDB" id="276546at2759"/>
<dbReference type="Gene3D" id="3.20.20.70">
    <property type="entry name" value="Aldolase class I"/>
    <property type="match status" value="1"/>
</dbReference>
<dbReference type="InterPro" id="IPR045247">
    <property type="entry name" value="Oye-like"/>
</dbReference>
<evidence type="ECO:0000313" key="6">
    <source>
        <dbReference type="EMBL" id="CAX43526.1"/>
    </source>
</evidence>
<comment type="similarity">
    <text evidence="2">Belongs to the NADH:flavin oxidoreductase/NADH oxidase family.</text>
</comment>
<dbReference type="HOGENOM" id="CLU_012153_0_0_1"/>
<dbReference type="PANTHER" id="PTHR22893:SF91">
    <property type="entry name" value="NADPH DEHYDROGENASE 2-RELATED"/>
    <property type="match status" value="1"/>
</dbReference>
<keyword evidence="7" id="KW-1185">Reference proteome</keyword>
<dbReference type="Proteomes" id="UP000002605">
    <property type="component" value="Chromosome 2"/>
</dbReference>
<dbReference type="FunFam" id="3.20.20.70:FF:000337">
    <property type="entry name" value="NADPH dehydrogenase"/>
    <property type="match status" value="1"/>
</dbReference>
<comment type="cofactor">
    <cofactor evidence="1">
        <name>FMN</name>
        <dbReference type="ChEBI" id="CHEBI:58210"/>
    </cofactor>
</comment>
<evidence type="ECO:0000256" key="2">
    <source>
        <dbReference type="ARBA" id="ARBA00005979"/>
    </source>
</evidence>
<dbReference type="Pfam" id="PF00724">
    <property type="entry name" value="Oxidored_FMN"/>
    <property type="match status" value="1"/>
</dbReference>
<organism evidence="6 7">
    <name type="scientific">Candida dubliniensis (strain CD36 / ATCC MYA-646 / CBS 7987 / NCPF 3949 / NRRL Y-17841)</name>
    <name type="common">Yeast</name>
    <dbReference type="NCBI Taxonomy" id="573826"/>
    <lineage>
        <taxon>Eukaryota</taxon>
        <taxon>Fungi</taxon>
        <taxon>Dikarya</taxon>
        <taxon>Ascomycota</taxon>
        <taxon>Saccharomycotina</taxon>
        <taxon>Pichiomycetes</taxon>
        <taxon>Debaryomycetaceae</taxon>
        <taxon>Candida/Lodderomyces clade</taxon>
        <taxon>Candida</taxon>
    </lineage>
</organism>
<dbReference type="SUPFAM" id="SSF51395">
    <property type="entry name" value="FMN-linked oxidoreductases"/>
    <property type="match status" value="1"/>
</dbReference>
<dbReference type="GO" id="GO:0010181">
    <property type="term" value="F:FMN binding"/>
    <property type="evidence" value="ECO:0007669"/>
    <property type="project" value="InterPro"/>
</dbReference>
<gene>
    <name evidence="5" type="ordered locus">Cd36_17490</name>
    <name evidence="6" type="ORF">CD36_17490</name>
</gene>
<dbReference type="CDD" id="cd02933">
    <property type="entry name" value="OYE_like_FMN"/>
    <property type="match status" value="1"/>
</dbReference>
<dbReference type="GO" id="GO:0003959">
    <property type="term" value="F:NADPH dehydrogenase activity"/>
    <property type="evidence" value="ECO:0007669"/>
    <property type="project" value="UniProtKB-EC"/>
</dbReference>
<evidence type="ECO:0000259" key="4">
    <source>
        <dbReference type="Pfam" id="PF00724"/>
    </source>
</evidence>
<dbReference type="PANTHER" id="PTHR22893">
    <property type="entry name" value="NADH OXIDOREDUCTASE-RELATED"/>
    <property type="match status" value="1"/>
</dbReference>
<dbReference type="CGD" id="CAL0000171903">
    <property type="gene designation" value="Cd36_17490"/>
</dbReference>
<name>B9WAV6_CANDC</name>
<evidence type="ECO:0000256" key="1">
    <source>
        <dbReference type="ARBA" id="ARBA00001917"/>
    </source>
</evidence>
<accession>B9WAV6</accession>
<evidence type="ECO:0000256" key="3">
    <source>
        <dbReference type="ARBA" id="ARBA00022643"/>
    </source>
</evidence>
<evidence type="ECO:0000313" key="5">
    <source>
        <dbReference type="CGD" id="CAL0000171903"/>
    </source>
</evidence>
<dbReference type="InterPro" id="IPR013785">
    <property type="entry name" value="Aldolase_TIM"/>
</dbReference>
<keyword evidence="3" id="KW-0285">Flavoprotein</keyword>
<protein>
    <submittedName>
        <fullName evidence="6">NADPH dehydrogenase</fullName>
        <ecNumber evidence="6">1.6.99.1</ecNumber>
    </submittedName>
</protein>
<dbReference type="VEuPathDB" id="FungiDB:CD36_17490"/>
<dbReference type="InterPro" id="IPR001155">
    <property type="entry name" value="OxRdtase_FMN_N"/>
</dbReference>
<dbReference type="RefSeq" id="XP_002418226.1">
    <property type="nucleotide sequence ID" value="XM_002418181.1"/>
</dbReference>
<dbReference type="AlphaFoldDB" id="B9WAV6"/>
<evidence type="ECO:0000313" key="7">
    <source>
        <dbReference type="Proteomes" id="UP000002605"/>
    </source>
</evidence>
<dbReference type="eggNOG" id="KOG0134">
    <property type="taxonomic scope" value="Eukaryota"/>
</dbReference>
<sequence length="426" mass="48207">MRRVSTFSLIYNPVFPPQPTNQQQIWSFFFQQLIMTISNSNLFKPIKVSNKTIKNRIAHLPTTRNRATDDHVPTDLMKKYYTDRAKSGSLLITEATLISLDQGIYSNVPGIWNKQQKDAWKEITDSVHSVGGTIAIQLWALGRVGNAKLLKDEGLPLTGVSPIYENEKAEQDAIEAGNPIQELTQDQIKDIIYNQFAKAVKLADEAGFDFIELHGANGYLFEQFVHPGTNKRTDKYGGSIENRARFLFEVVDHVSTIVDPAKLAIRLSPLNKFQVPFINPEGQQDYSYIVEGLQRRADEGKGFAFIDVVEGRFTSDGGTEGCNVDFVREIWKGPLLRGGNYTYDRKNDWKTIENDANADDRTLVGFGRYFIANPDLPDRIKKGNELNDYDRSTFYNKDDYGYNTYPFYGEESKADPNVKVLGVPLA</sequence>
<dbReference type="GeneID" id="8045786"/>
<keyword evidence="3" id="KW-0288">FMN</keyword>
<dbReference type="EMBL" id="FM992689">
    <property type="protein sequence ID" value="CAX43526.1"/>
    <property type="molecule type" value="Genomic_DNA"/>
</dbReference>
<proteinExistence type="inferred from homology"/>
<keyword evidence="6" id="KW-0560">Oxidoreductase</keyword>